<evidence type="ECO:0000313" key="4">
    <source>
        <dbReference type="Proteomes" id="UP000586042"/>
    </source>
</evidence>
<evidence type="ECO:0000259" key="2">
    <source>
        <dbReference type="PROSITE" id="PS50801"/>
    </source>
</evidence>
<organism evidence="3 4">
    <name type="scientific">Nonomuraea montanisoli</name>
    <dbReference type="NCBI Taxonomy" id="2741721"/>
    <lineage>
        <taxon>Bacteria</taxon>
        <taxon>Bacillati</taxon>
        <taxon>Actinomycetota</taxon>
        <taxon>Actinomycetes</taxon>
        <taxon>Streptosporangiales</taxon>
        <taxon>Streptosporangiaceae</taxon>
        <taxon>Nonomuraea</taxon>
    </lineage>
</organism>
<dbReference type="PROSITE" id="PS50801">
    <property type="entry name" value="STAS"/>
    <property type="match status" value="1"/>
</dbReference>
<proteinExistence type="predicted"/>
<dbReference type="GO" id="GO:0004674">
    <property type="term" value="F:protein serine/threonine kinase activity"/>
    <property type="evidence" value="ECO:0007669"/>
    <property type="project" value="UniProtKB-KW"/>
</dbReference>
<dbReference type="EMBL" id="JABWGN010000023">
    <property type="protein sequence ID" value="NUW37764.1"/>
    <property type="molecule type" value="Genomic_DNA"/>
</dbReference>
<evidence type="ECO:0000256" key="1">
    <source>
        <dbReference type="ARBA" id="ARBA00022527"/>
    </source>
</evidence>
<keyword evidence="3" id="KW-0067">ATP-binding</keyword>
<dbReference type="InterPro" id="IPR036890">
    <property type="entry name" value="HATPase_C_sf"/>
</dbReference>
<gene>
    <name evidence="3" type="ORF">HTZ77_41140</name>
</gene>
<keyword evidence="1" id="KW-0723">Serine/threonine-protein kinase</keyword>
<reference evidence="3 4" key="1">
    <citation type="submission" date="2020-06" db="EMBL/GenBank/DDBJ databases">
        <title>Nonomuraea sp. SMC257, a novel actinomycete isolated from soil.</title>
        <authorList>
            <person name="Chanama M."/>
        </authorList>
    </citation>
    <scope>NUCLEOTIDE SEQUENCE [LARGE SCALE GENOMIC DNA]</scope>
    <source>
        <strain evidence="3 4">SMC257</strain>
    </source>
</reference>
<sequence length="274" mass="29123">MVDDEFVNTPPTAQDERRLILDQPFDADLLYALRATLEAHATHAGMPDGRAMDLVITVHELATNAVVHGAGTGRVRIWRAGDTLRCEVSDAGPATRPAATPDADAAPDAVPDAARWPVEHGHGLWIARFLPDRFTIGSGPEGTVAVADFALPPDGHDEPFGLDRHDRGSHTVLELSGALGDVAAQELAVVVREIVSAGPEPRLLLDLGKVTFWDAMGVAALITAQQQVNGAKAGAMVLTGLTADFRRRLDALSPAPLTVGDTRDEAVRRLLPRS</sequence>
<dbReference type="Pfam" id="PF13581">
    <property type="entry name" value="HATPase_c_2"/>
    <property type="match status" value="1"/>
</dbReference>
<dbReference type="CDD" id="cd16936">
    <property type="entry name" value="HATPase_RsbW-like"/>
    <property type="match status" value="1"/>
</dbReference>
<dbReference type="InterPro" id="IPR036513">
    <property type="entry name" value="STAS_dom_sf"/>
</dbReference>
<dbReference type="SUPFAM" id="SSF55874">
    <property type="entry name" value="ATPase domain of HSP90 chaperone/DNA topoisomerase II/histidine kinase"/>
    <property type="match status" value="1"/>
</dbReference>
<dbReference type="PANTHER" id="PTHR35526">
    <property type="entry name" value="ANTI-SIGMA-F FACTOR RSBW-RELATED"/>
    <property type="match status" value="1"/>
</dbReference>
<keyword evidence="3" id="KW-0547">Nucleotide-binding</keyword>
<dbReference type="CDD" id="cd07043">
    <property type="entry name" value="STAS_anti-anti-sigma_factors"/>
    <property type="match status" value="1"/>
</dbReference>
<dbReference type="InterPro" id="IPR003594">
    <property type="entry name" value="HATPase_dom"/>
</dbReference>
<name>A0A7Y6IJ13_9ACTN</name>
<dbReference type="PANTHER" id="PTHR35526:SF3">
    <property type="entry name" value="ANTI-SIGMA-F FACTOR RSBW"/>
    <property type="match status" value="1"/>
</dbReference>
<keyword evidence="4" id="KW-1185">Reference proteome</keyword>
<dbReference type="Gene3D" id="3.30.565.10">
    <property type="entry name" value="Histidine kinase-like ATPase, C-terminal domain"/>
    <property type="match status" value="1"/>
</dbReference>
<dbReference type="AlphaFoldDB" id="A0A7Y6IJ13"/>
<evidence type="ECO:0000313" key="3">
    <source>
        <dbReference type="EMBL" id="NUW37764.1"/>
    </source>
</evidence>
<dbReference type="RefSeq" id="WP_175595213.1">
    <property type="nucleotide sequence ID" value="NZ_JABWGN010000023.1"/>
</dbReference>
<comment type="caution">
    <text evidence="3">The sequence shown here is derived from an EMBL/GenBank/DDBJ whole genome shotgun (WGS) entry which is preliminary data.</text>
</comment>
<accession>A0A7Y6IJ13</accession>
<dbReference type="GO" id="GO:0005524">
    <property type="term" value="F:ATP binding"/>
    <property type="evidence" value="ECO:0007669"/>
    <property type="project" value="UniProtKB-KW"/>
</dbReference>
<dbReference type="InterPro" id="IPR050267">
    <property type="entry name" value="Anti-sigma-factor_SerPK"/>
</dbReference>
<keyword evidence="1" id="KW-0808">Transferase</keyword>
<keyword evidence="1" id="KW-0418">Kinase</keyword>
<protein>
    <submittedName>
        <fullName evidence="3">ATP-binding protein</fullName>
    </submittedName>
</protein>
<dbReference type="SUPFAM" id="SSF52091">
    <property type="entry name" value="SpoIIaa-like"/>
    <property type="match status" value="1"/>
</dbReference>
<dbReference type="Proteomes" id="UP000586042">
    <property type="component" value="Unassembled WGS sequence"/>
</dbReference>
<dbReference type="Pfam" id="PF01740">
    <property type="entry name" value="STAS"/>
    <property type="match status" value="1"/>
</dbReference>
<dbReference type="Gene3D" id="3.30.750.24">
    <property type="entry name" value="STAS domain"/>
    <property type="match status" value="1"/>
</dbReference>
<feature type="domain" description="STAS" evidence="2">
    <location>
        <begin position="172"/>
        <end position="250"/>
    </location>
</feature>
<dbReference type="InterPro" id="IPR002645">
    <property type="entry name" value="STAS_dom"/>
</dbReference>